<accession>A0ABQ1XPP4</accession>
<gene>
    <name evidence="2" type="ORF">GCM10011577_23910</name>
</gene>
<protein>
    <submittedName>
        <fullName evidence="2">Uncharacterized protein</fullName>
    </submittedName>
</protein>
<reference evidence="3" key="1">
    <citation type="journal article" date="2019" name="Int. J. Syst. Evol. Microbiol.">
        <title>The Global Catalogue of Microorganisms (GCM) 10K type strain sequencing project: providing services to taxonomists for standard genome sequencing and annotation.</title>
        <authorList>
            <consortium name="The Broad Institute Genomics Platform"/>
            <consortium name="The Broad Institute Genome Sequencing Center for Infectious Disease"/>
            <person name="Wu L."/>
            <person name="Ma J."/>
        </authorList>
    </citation>
    <scope>NUCLEOTIDE SEQUENCE [LARGE SCALE GENOMIC DNA]</scope>
    <source>
        <strain evidence="3">CGMCC 1.1927</strain>
    </source>
</reference>
<feature type="region of interest" description="Disordered" evidence="1">
    <location>
        <begin position="69"/>
        <end position="97"/>
    </location>
</feature>
<evidence type="ECO:0000313" key="3">
    <source>
        <dbReference type="Proteomes" id="UP000596938"/>
    </source>
</evidence>
<organism evidence="2 3">
    <name type="scientific">Pseudarthrobacter polychromogenes</name>
    <dbReference type="NCBI Taxonomy" id="1676"/>
    <lineage>
        <taxon>Bacteria</taxon>
        <taxon>Bacillati</taxon>
        <taxon>Actinomycetota</taxon>
        <taxon>Actinomycetes</taxon>
        <taxon>Micrococcales</taxon>
        <taxon>Micrococcaceae</taxon>
        <taxon>Pseudarthrobacter</taxon>
    </lineage>
</organism>
<comment type="caution">
    <text evidence="2">The sequence shown here is derived from an EMBL/GenBank/DDBJ whole genome shotgun (WGS) entry which is preliminary data.</text>
</comment>
<name>A0ABQ1XPP4_9MICC</name>
<evidence type="ECO:0000256" key="1">
    <source>
        <dbReference type="SAM" id="MobiDB-lite"/>
    </source>
</evidence>
<keyword evidence="3" id="KW-1185">Reference proteome</keyword>
<dbReference type="EMBL" id="BMKU01000006">
    <property type="protein sequence ID" value="GGG99549.1"/>
    <property type="molecule type" value="Genomic_DNA"/>
</dbReference>
<dbReference type="Proteomes" id="UP000596938">
    <property type="component" value="Unassembled WGS sequence"/>
</dbReference>
<evidence type="ECO:0000313" key="2">
    <source>
        <dbReference type="EMBL" id="GGG99549.1"/>
    </source>
</evidence>
<proteinExistence type="predicted"/>
<sequence>MLGGRHHADQRFAVQLQGRHPVASAFLGVRDDTPRGRDNALQADTFRFGQSGKGIVNVTHAVSLDPGVRRRDGRFQRGGTSLRGKVAPGFPATLSRP</sequence>